<keyword evidence="7 8" id="KW-0472">Membrane</keyword>
<evidence type="ECO:0000313" key="11">
    <source>
        <dbReference type="Proteomes" id="UP000226079"/>
    </source>
</evidence>
<sequence length="381" mass="41478">MRASLDRIAAIVIKEFRHLGRDPRALLAVVITPVIQLLLFAYAISFDVDHVPTIVVDLDRTTQSRDYLRLYEGSTFFTVVSEADTMDAVDQAFDLNQAHLAIVIEAGFGRQLASGGTGQVAVLVDGSEPTSARISQAYTVAANQLYNQQLTRQWAQAQGLDLSSLGGLEPRVRTWYNPERRSSDFLIPGLMVVIIAIVTVQQTAVTLVRERDLGTEEQLDVSPLRKVELMVAKLLPWTAIAFLDVAVIICLGQWLFDVPLRGDIGALAVGSALFVFAALGLGLLVSAIAPTTDTANILALLIAFLPSFLLSGLAFALDQIPVVLQWLSYAFPARYMVTISRVVFLKGGGFAEVWPELLALAGYATVMILVSSALHGRRARR</sequence>
<keyword evidence="5 8" id="KW-0812">Transmembrane</keyword>
<dbReference type="GO" id="GO:0140359">
    <property type="term" value="F:ABC-type transporter activity"/>
    <property type="evidence" value="ECO:0007669"/>
    <property type="project" value="InterPro"/>
</dbReference>
<dbReference type="Pfam" id="PF12698">
    <property type="entry name" value="ABC2_membrane_3"/>
    <property type="match status" value="1"/>
</dbReference>
<reference evidence="10 11" key="1">
    <citation type="submission" date="2017-10" db="EMBL/GenBank/DDBJ databases">
        <title>Sequencing the genomes of 1000 actinobacteria strains.</title>
        <authorList>
            <person name="Klenk H.-P."/>
        </authorList>
    </citation>
    <scope>NUCLEOTIDE SEQUENCE [LARGE SCALE GENOMIC DNA]</scope>
    <source>
        <strain evidence="10 11">DSM 15597</strain>
    </source>
</reference>
<dbReference type="GO" id="GO:0005886">
    <property type="term" value="C:plasma membrane"/>
    <property type="evidence" value="ECO:0007669"/>
    <property type="project" value="UniProtKB-SubCell"/>
</dbReference>
<evidence type="ECO:0000256" key="4">
    <source>
        <dbReference type="ARBA" id="ARBA00022475"/>
    </source>
</evidence>
<dbReference type="PANTHER" id="PTHR30294:SF29">
    <property type="entry name" value="MULTIDRUG ABC TRANSPORTER PERMEASE YBHS-RELATED"/>
    <property type="match status" value="1"/>
</dbReference>
<dbReference type="Proteomes" id="UP000226079">
    <property type="component" value="Unassembled WGS sequence"/>
</dbReference>
<dbReference type="AlphaFoldDB" id="A0A2A9CNQ3"/>
<evidence type="ECO:0000256" key="5">
    <source>
        <dbReference type="ARBA" id="ARBA00022692"/>
    </source>
</evidence>
<evidence type="ECO:0000259" key="9">
    <source>
        <dbReference type="PROSITE" id="PS51012"/>
    </source>
</evidence>
<keyword evidence="3" id="KW-0813">Transport</keyword>
<feature type="transmembrane region" description="Helical" evidence="8">
    <location>
        <begin position="262"/>
        <end position="285"/>
    </location>
</feature>
<evidence type="ECO:0000256" key="6">
    <source>
        <dbReference type="ARBA" id="ARBA00022989"/>
    </source>
</evidence>
<feature type="transmembrane region" description="Helical" evidence="8">
    <location>
        <begin position="234"/>
        <end position="256"/>
    </location>
</feature>
<evidence type="ECO:0000256" key="1">
    <source>
        <dbReference type="ARBA" id="ARBA00004651"/>
    </source>
</evidence>
<dbReference type="EMBL" id="PDJC01000001">
    <property type="protein sequence ID" value="PFG16023.1"/>
    <property type="molecule type" value="Genomic_DNA"/>
</dbReference>
<dbReference type="InterPro" id="IPR013525">
    <property type="entry name" value="ABC2_TM"/>
</dbReference>
<proteinExistence type="inferred from homology"/>
<name>A0A2A9CNQ3_9ACTN</name>
<gene>
    <name evidence="10" type="ORF">ATK74_0548</name>
</gene>
<evidence type="ECO:0000256" key="2">
    <source>
        <dbReference type="ARBA" id="ARBA00007783"/>
    </source>
</evidence>
<evidence type="ECO:0000256" key="8">
    <source>
        <dbReference type="SAM" id="Phobius"/>
    </source>
</evidence>
<dbReference type="InterPro" id="IPR051449">
    <property type="entry name" value="ABC-2_transporter_component"/>
</dbReference>
<comment type="similarity">
    <text evidence="2">Belongs to the ABC-2 integral membrane protein family.</text>
</comment>
<keyword evidence="6 8" id="KW-1133">Transmembrane helix</keyword>
<keyword evidence="11" id="KW-1185">Reference proteome</keyword>
<feature type="domain" description="ABC transmembrane type-2" evidence="9">
    <location>
        <begin position="134"/>
        <end position="378"/>
    </location>
</feature>
<keyword evidence="4" id="KW-1003">Cell membrane</keyword>
<evidence type="ECO:0000313" key="10">
    <source>
        <dbReference type="EMBL" id="PFG16023.1"/>
    </source>
</evidence>
<dbReference type="PANTHER" id="PTHR30294">
    <property type="entry name" value="MEMBRANE COMPONENT OF ABC TRANSPORTER YHHJ-RELATED"/>
    <property type="match status" value="1"/>
</dbReference>
<evidence type="ECO:0000256" key="3">
    <source>
        <dbReference type="ARBA" id="ARBA00022448"/>
    </source>
</evidence>
<feature type="transmembrane region" description="Helical" evidence="8">
    <location>
        <begin position="185"/>
        <end position="208"/>
    </location>
</feature>
<organism evidence="10 11">
    <name type="scientific">Propionicimonas paludicola</name>
    <dbReference type="NCBI Taxonomy" id="185243"/>
    <lineage>
        <taxon>Bacteria</taxon>
        <taxon>Bacillati</taxon>
        <taxon>Actinomycetota</taxon>
        <taxon>Actinomycetes</taxon>
        <taxon>Propionibacteriales</taxon>
        <taxon>Nocardioidaceae</taxon>
        <taxon>Propionicimonas</taxon>
    </lineage>
</organism>
<dbReference type="InterPro" id="IPR047817">
    <property type="entry name" value="ABC2_TM_bact-type"/>
</dbReference>
<comment type="caution">
    <text evidence="10">The sequence shown here is derived from an EMBL/GenBank/DDBJ whole genome shotgun (WGS) entry which is preliminary data.</text>
</comment>
<feature type="transmembrane region" description="Helical" evidence="8">
    <location>
        <begin position="25"/>
        <end position="44"/>
    </location>
</feature>
<feature type="transmembrane region" description="Helical" evidence="8">
    <location>
        <begin position="357"/>
        <end position="376"/>
    </location>
</feature>
<dbReference type="PROSITE" id="PS51012">
    <property type="entry name" value="ABC_TM2"/>
    <property type="match status" value="1"/>
</dbReference>
<dbReference type="Gene3D" id="3.40.1710.10">
    <property type="entry name" value="abc type-2 transporter like domain"/>
    <property type="match status" value="1"/>
</dbReference>
<dbReference type="RefSeq" id="WP_098459599.1">
    <property type="nucleotide sequence ID" value="NZ_PDJC01000001.1"/>
</dbReference>
<evidence type="ECO:0000256" key="7">
    <source>
        <dbReference type="ARBA" id="ARBA00023136"/>
    </source>
</evidence>
<accession>A0A2A9CNQ3</accession>
<comment type="subcellular location">
    <subcellularLocation>
        <location evidence="1">Cell membrane</location>
        <topology evidence="1">Multi-pass membrane protein</topology>
    </subcellularLocation>
</comment>
<protein>
    <submittedName>
        <fullName evidence="10">ABC-2 type transport system permease protein</fullName>
    </submittedName>
</protein>
<feature type="transmembrane region" description="Helical" evidence="8">
    <location>
        <begin position="297"/>
        <end position="317"/>
    </location>
</feature>
<dbReference type="OrthoDB" id="9776218at2"/>